<dbReference type="OrthoDB" id="2657646at2"/>
<feature type="transmembrane region" description="Helical" evidence="1">
    <location>
        <begin position="84"/>
        <end position="103"/>
    </location>
</feature>
<dbReference type="Proteomes" id="UP000618460">
    <property type="component" value="Unassembled WGS sequence"/>
</dbReference>
<reference evidence="2" key="2">
    <citation type="submission" date="2020-09" db="EMBL/GenBank/DDBJ databases">
        <authorList>
            <person name="Sun Q."/>
            <person name="Zhou Y."/>
        </authorList>
    </citation>
    <scope>NUCLEOTIDE SEQUENCE</scope>
    <source>
        <strain evidence="2">CGMCC 1.6333</strain>
    </source>
</reference>
<name>A0A917TK08_9BACI</name>
<reference evidence="2" key="1">
    <citation type="journal article" date="2014" name="Int. J. Syst. Evol. Microbiol.">
        <title>Complete genome sequence of Corynebacterium casei LMG S-19264T (=DSM 44701T), isolated from a smear-ripened cheese.</title>
        <authorList>
            <consortium name="US DOE Joint Genome Institute (JGI-PGF)"/>
            <person name="Walter F."/>
            <person name="Albersmeier A."/>
            <person name="Kalinowski J."/>
            <person name="Ruckert C."/>
        </authorList>
    </citation>
    <scope>NUCLEOTIDE SEQUENCE</scope>
    <source>
        <strain evidence="2">CGMCC 1.6333</strain>
    </source>
</reference>
<keyword evidence="1" id="KW-0812">Transmembrane</keyword>
<keyword evidence="3" id="KW-1185">Reference proteome</keyword>
<gene>
    <name evidence="2" type="ORF">GCM10011351_09490</name>
</gene>
<keyword evidence="1" id="KW-0472">Membrane</keyword>
<evidence type="ECO:0000313" key="2">
    <source>
        <dbReference type="EMBL" id="GGM25957.1"/>
    </source>
</evidence>
<sequence>MKPVICPYCQKPIEKRDQLVTVSNMFRIRPYHYVCYQTVERETRTIWSFWTPVNGVAGNIRFVFLLGIAIWFLTTDSLGMGGELVGVIAFYNVMIHLTAYFLYERRVPK</sequence>
<feature type="transmembrane region" description="Helical" evidence="1">
    <location>
        <begin position="49"/>
        <end position="72"/>
    </location>
</feature>
<comment type="caution">
    <text evidence="2">The sequence shown here is derived from an EMBL/GenBank/DDBJ whole genome shotgun (WGS) entry which is preliminary data.</text>
</comment>
<organism evidence="2 3">
    <name type="scientific">Paraliobacillus quinghaiensis</name>
    <dbReference type="NCBI Taxonomy" id="470815"/>
    <lineage>
        <taxon>Bacteria</taxon>
        <taxon>Bacillati</taxon>
        <taxon>Bacillota</taxon>
        <taxon>Bacilli</taxon>
        <taxon>Bacillales</taxon>
        <taxon>Bacillaceae</taxon>
        <taxon>Paraliobacillus</taxon>
    </lineage>
</organism>
<evidence type="ECO:0000313" key="3">
    <source>
        <dbReference type="Proteomes" id="UP000618460"/>
    </source>
</evidence>
<dbReference type="AlphaFoldDB" id="A0A917TK08"/>
<dbReference type="EMBL" id="BMLG01000002">
    <property type="protein sequence ID" value="GGM25957.1"/>
    <property type="molecule type" value="Genomic_DNA"/>
</dbReference>
<accession>A0A917TK08</accession>
<proteinExistence type="predicted"/>
<keyword evidence="1" id="KW-1133">Transmembrane helix</keyword>
<evidence type="ECO:0000256" key="1">
    <source>
        <dbReference type="SAM" id="Phobius"/>
    </source>
</evidence>
<dbReference type="RefSeq" id="WP_117153450.1">
    <property type="nucleotide sequence ID" value="NZ_BMLG01000002.1"/>
</dbReference>
<protein>
    <submittedName>
        <fullName evidence="2">Uncharacterized protein</fullName>
    </submittedName>
</protein>